<dbReference type="OrthoDB" id="9786643at2"/>
<feature type="transmembrane region" description="Helical" evidence="6">
    <location>
        <begin position="168"/>
        <end position="194"/>
    </location>
</feature>
<evidence type="ECO:0000256" key="4">
    <source>
        <dbReference type="ARBA" id="ARBA00023136"/>
    </source>
</evidence>
<organism evidence="8 9">
    <name type="scientific">Cellulomonas terrae</name>
    <dbReference type="NCBI Taxonomy" id="311234"/>
    <lineage>
        <taxon>Bacteria</taxon>
        <taxon>Bacillati</taxon>
        <taxon>Actinomycetota</taxon>
        <taxon>Actinomycetes</taxon>
        <taxon>Micrococcales</taxon>
        <taxon>Cellulomonadaceae</taxon>
        <taxon>Cellulomonas</taxon>
    </lineage>
</organism>
<dbReference type="Pfam" id="PF12698">
    <property type="entry name" value="ABC2_membrane_3"/>
    <property type="match status" value="1"/>
</dbReference>
<sequence>MRAGLRPGLRRGLIELRQAVTGADLVGHLLWPVVTLVALVLLQHRDLGSGLTLGAFAVPGVVGMFVALGMLLDVQYLSADREDGTVLRARATPGGITGYLVGKVVTVSGTVVLYVAVVVAGGALLVDGVDLRTVDWLTFTWVLVLGLVATQALGLVLGALVRSPRSAGYVALPVVGLIAISGVFVPVTALAAGWQAVAQAFPVYWLGLGVRAAFLPDAAAVAEVGGSWRPWATAAVLGAWALVGVVLAPVVLRRMTRKESGSSVAARRERALQRVG</sequence>
<dbReference type="GO" id="GO:0140359">
    <property type="term" value="F:ABC-type transporter activity"/>
    <property type="evidence" value="ECO:0007669"/>
    <property type="project" value="InterPro"/>
</dbReference>
<name>A0A511JFF5_9CELL</name>
<dbReference type="Proteomes" id="UP000321049">
    <property type="component" value="Unassembled WGS sequence"/>
</dbReference>
<comment type="caution">
    <text evidence="8">The sequence shown here is derived from an EMBL/GenBank/DDBJ whole genome shotgun (WGS) entry which is preliminary data.</text>
</comment>
<dbReference type="PROSITE" id="PS51012">
    <property type="entry name" value="ABC_TM2"/>
    <property type="match status" value="1"/>
</dbReference>
<dbReference type="GO" id="GO:0046677">
    <property type="term" value="P:response to antibiotic"/>
    <property type="evidence" value="ECO:0007669"/>
    <property type="project" value="UniProtKB-KW"/>
</dbReference>
<keyword evidence="5" id="KW-0046">Antibiotic resistance</keyword>
<dbReference type="PANTHER" id="PTHR43229:SF6">
    <property type="entry name" value="ABC-TYPE MULTIDRUG TRANSPORT SYSTEM, PERMEASE COMPONENT"/>
    <property type="match status" value="1"/>
</dbReference>
<proteinExistence type="predicted"/>
<evidence type="ECO:0000256" key="1">
    <source>
        <dbReference type="ARBA" id="ARBA00004141"/>
    </source>
</evidence>
<feature type="transmembrane region" description="Helical" evidence="6">
    <location>
        <begin position="54"/>
        <end position="79"/>
    </location>
</feature>
<dbReference type="InterPro" id="IPR013525">
    <property type="entry name" value="ABC2_TM"/>
</dbReference>
<gene>
    <name evidence="8" type="ORF">CTE05_02640</name>
</gene>
<evidence type="ECO:0000259" key="7">
    <source>
        <dbReference type="PROSITE" id="PS51012"/>
    </source>
</evidence>
<feature type="transmembrane region" description="Helical" evidence="6">
    <location>
        <begin position="21"/>
        <end position="42"/>
    </location>
</feature>
<feature type="transmembrane region" description="Helical" evidence="6">
    <location>
        <begin position="138"/>
        <end position="161"/>
    </location>
</feature>
<keyword evidence="2 6" id="KW-0812">Transmembrane</keyword>
<feature type="domain" description="ABC transmembrane type-2" evidence="7">
    <location>
        <begin position="23"/>
        <end position="255"/>
    </location>
</feature>
<feature type="transmembrane region" description="Helical" evidence="6">
    <location>
        <begin position="100"/>
        <end position="126"/>
    </location>
</feature>
<evidence type="ECO:0000313" key="8">
    <source>
        <dbReference type="EMBL" id="GEL96717.1"/>
    </source>
</evidence>
<dbReference type="InterPro" id="IPR051784">
    <property type="entry name" value="Nod_factor_ABC_transporter"/>
</dbReference>
<dbReference type="AlphaFoldDB" id="A0A511JFF5"/>
<keyword evidence="4 6" id="KW-0472">Membrane</keyword>
<evidence type="ECO:0000256" key="6">
    <source>
        <dbReference type="SAM" id="Phobius"/>
    </source>
</evidence>
<dbReference type="EMBL" id="BJWH01000001">
    <property type="protein sequence ID" value="GEL96717.1"/>
    <property type="molecule type" value="Genomic_DNA"/>
</dbReference>
<dbReference type="PANTHER" id="PTHR43229">
    <property type="entry name" value="NODULATION PROTEIN J"/>
    <property type="match status" value="1"/>
</dbReference>
<dbReference type="InterPro" id="IPR000412">
    <property type="entry name" value="ABC_2_transport"/>
</dbReference>
<reference evidence="8 9" key="1">
    <citation type="submission" date="2019-07" db="EMBL/GenBank/DDBJ databases">
        <title>Whole genome shotgun sequence of Cellulomonas terrae NBRC 100819.</title>
        <authorList>
            <person name="Hosoyama A."/>
            <person name="Uohara A."/>
            <person name="Ohji S."/>
            <person name="Ichikawa N."/>
        </authorList>
    </citation>
    <scope>NUCLEOTIDE SEQUENCE [LARGE SCALE GENOMIC DNA]</scope>
    <source>
        <strain evidence="8 9">NBRC 100819</strain>
    </source>
</reference>
<comment type="subcellular location">
    <subcellularLocation>
        <location evidence="1">Membrane</location>
        <topology evidence="1">Multi-pass membrane protein</topology>
    </subcellularLocation>
</comment>
<dbReference type="PIRSF" id="PIRSF006648">
    <property type="entry name" value="DrrB"/>
    <property type="match status" value="1"/>
</dbReference>
<protein>
    <submittedName>
        <fullName evidence="8">Transport permease protein</fullName>
    </submittedName>
</protein>
<keyword evidence="9" id="KW-1185">Reference proteome</keyword>
<dbReference type="InterPro" id="IPR047817">
    <property type="entry name" value="ABC2_TM_bact-type"/>
</dbReference>
<evidence type="ECO:0000256" key="5">
    <source>
        <dbReference type="ARBA" id="ARBA00023251"/>
    </source>
</evidence>
<evidence type="ECO:0000256" key="2">
    <source>
        <dbReference type="ARBA" id="ARBA00022692"/>
    </source>
</evidence>
<accession>A0A511JFF5</accession>
<evidence type="ECO:0000256" key="3">
    <source>
        <dbReference type="ARBA" id="ARBA00022989"/>
    </source>
</evidence>
<evidence type="ECO:0000313" key="9">
    <source>
        <dbReference type="Proteomes" id="UP000321049"/>
    </source>
</evidence>
<dbReference type="GO" id="GO:0043190">
    <property type="term" value="C:ATP-binding cassette (ABC) transporter complex"/>
    <property type="evidence" value="ECO:0007669"/>
    <property type="project" value="InterPro"/>
</dbReference>
<dbReference type="RefSeq" id="WP_146844305.1">
    <property type="nucleotide sequence ID" value="NZ_BJWH01000001.1"/>
</dbReference>
<feature type="transmembrane region" description="Helical" evidence="6">
    <location>
        <begin position="231"/>
        <end position="252"/>
    </location>
</feature>
<keyword evidence="3 6" id="KW-1133">Transmembrane helix</keyword>